<feature type="transmembrane region" description="Helical" evidence="2">
    <location>
        <begin position="46"/>
        <end position="70"/>
    </location>
</feature>
<feature type="region of interest" description="Disordered" evidence="1">
    <location>
        <begin position="1"/>
        <end position="25"/>
    </location>
</feature>
<name>A0A7C8YGM8_OPUST</name>
<proteinExistence type="predicted"/>
<reference evidence="3" key="2">
    <citation type="submission" date="2020-07" db="EMBL/GenBank/DDBJ databases">
        <authorList>
            <person name="Vera ALvarez R."/>
            <person name="Arias-Moreno D.M."/>
            <person name="Jimenez-Jacinto V."/>
            <person name="Jimenez-Bremont J.F."/>
            <person name="Swaminathan K."/>
            <person name="Moose S.P."/>
            <person name="Guerrero-Gonzalez M.L."/>
            <person name="Marino-Ramirez L."/>
            <person name="Landsman D."/>
            <person name="Rodriguez-Kessler M."/>
            <person name="Delgado-Sanchez P."/>
        </authorList>
    </citation>
    <scope>NUCLEOTIDE SEQUENCE</scope>
    <source>
        <tissue evidence="3">Cladode</tissue>
    </source>
</reference>
<evidence type="ECO:0000313" key="3">
    <source>
        <dbReference type="EMBL" id="MBA4618014.1"/>
    </source>
</evidence>
<keyword evidence="2" id="KW-0812">Transmembrane</keyword>
<evidence type="ECO:0000256" key="1">
    <source>
        <dbReference type="SAM" id="MobiDB-lite"/>
    </source>
</evidence>
<dbReference type="EMBL" id="GISG01018684">
    <property type="protein sequence ID" value="MBA4618014.1"/>
    <property type="molecule type" value="Transcribed_RNA"/>
</dbReference>
<evidence type="ECO:0008006" key="4">
    <source>
        <dbReference type="Google" id="ProtNLM"/>
    </source>
</evidence>
<keyword evidence="2" id="KW-1133">Transmembrane helix</keyword>
<dbReference type="AlphaFoldDB" id="A0A7C8YGM8"/>
<evidence type="ECO:0000256" key="2">
    <source>
        <dbReference type="SAM" id="Phobius"/>
    </source>
</evidence>
<sequence length="122" mass="13324">MEHHQEGAAPLLASPQLPPMKGRGEVVDSPLEEVLADHSISSARRLWLATWLELSHLMPLAGPVIVLYLFNYVTSMSTQIFCGHLGNLELAASSLGNNGVQLLSYGLMVCSRPSTFYLEFLA</sequence>
<protein>
    <recommendedName>
        <fullName evidence="4">Protein TRANSPARENT TESTA 12</fullName>
    </recommendedName>
</protein>
<accession>A0A7C8YGM8</accession>
<keyword evidence="2" id="KW-0472">Membrane</keyword>
<reference evidence="3" key="1">
    <citation type="journal article" date="2013" name="J. Plant Res.">
        <title>Effect of fungi and light on seed germination of three Opuntia species from semiarid lands of central Mexico.</title>
        <authorList>
            <person name="Delgado-Sanchez P."/>
            <person name="Jimenez-Bremont J.F."/>
            <person name="Guerrero-Gonzalez Mde L."/>
            <person name="Flores J."/>
        </authorList>
    </citation>
    <scope>NUCLEOTIDE SEQUENCE</scope>
    <source>
        <tissue evidence="3">Cladode</tissue>
    </source>
</reference>
<organism evidence="3">
    <name type="scientific">Opuntia streptacantha</name>
    <name type="common">Prickly pear cactus</name>
    <name type="synonym">Opuntia cardona</name>
    <dbReference type="NCBI Taxonomy" id="393608"/>
    <lineage>
        <taxon>Eukaryota</taxon>
        <taxon>Viridiplantae</taxon>
        <taxon>Streptophyta</taxon>
        <taxon>Embryophyta</taxon>
        <taxon>Tracheophyta</taxon>
        <taxon>Spermatophyta</taxon>
        <taxon>Magnoliopsida</taxon>
        <taxon>eudicotyledons</taxon>
        <taxon>Gunneridae</taxon>
        <taxon>Pentapetalae</taxon>
        <taxon>Caryophyllales</taxon>
        <taxon>Cactineae</taxon>
        <taxon>Cactaceae</taxon>
        <taxon>Opuntioideae</taxon>
        <taxon>Opuntia</taxon>
    </lineage>
</organism>